<dbReference type="RefSeq" id="WP_053395000.1">
    <property type="nucleotide sequence ID" value="NZ_LHPJ01000005.1"/>
</dbReference>
<comment type="caution">
    <text evidence="2">The sequence shown here is derived from an EMBL/GenBank/DDBJ whole genome shotgun (WGS) entry which is preliminary data.</text>
</comment>
<evidence type="ECO:0000313" key="3">
    <source>
        <dbReference type="Proteomes" id="UP000037515"/>
    </source>
</evidence>
<gene>
    <name evidence="2" type="ORF">AKJ17_06695</name>
</gene>
<keyword evidence="1" id="KW-0812">Transmembrane</keyword>
<dbReference type="OrthoDB" id="5879886at2"/>
<dbReference type="STRING" id="693.AKJ17_06695"/>
<evidence type="ECO:0000256" key="1">
    <source>
        <dbReference type="SAM" id="Phobius"/>
    </source>
</evidence>
<dbReference type="EMBL" id="LHPJ01000005">
    <property type="protein sequence ID" value="KOO04590.1"/>
    <property type="molecule type" value="Genomic_DNA"/>
</dbReference>
<organism evidence="2 3">
    <name type="scientific">Vibrio nereis</name>
    <dbReference type="NCBI Taxonomy" id="693"/>
    <lineage>
        <taxon>Bacteria</taxon>
        <taxon>Pseudomonadati</taxon>
        <taxon>Pseudomonadota</taxon>
        <taxon>Gammaproteobacteria</taxon>
        <taxon>Vibrionales</taxon>
        <taxon>Vibrionaceae</taxon>
        <taxon>Vibrio</taxon>
    </lineage>
</organism>
<dbReference type="AlphaFoldDB" id="A0A0M0HR73"/>
<keyword evidence="1" id="KW-1133">Transmembrane helix</keyword>
<keyword evidence="3" id="KW-1185">Reference proteome</keyword>
<feature type="transmembrane region" description="Helical" evidence="1">
    <location>
        <begin position="6"/>
        <end position="24"/>
    </location>
</feature>
<dbReference type="PATRIC" id="fig|693.5.peg.1367"/>
<accession>A0A0M0HR73</accession>
<proteinExistence type="predicted"/>
<keyword evidence="1" id="KW-0472">Membrane</keyword>
<sequence>MSRLKLSFLVVIVAVAALLTYVFVPTHVRLGSEVLNKPINEQYTLLGYKAISTEPSDGKLNHYFLVPVNTTVEDVEPFLISSDPFIKVESFEDNKLSLSIKGRVKHFDNDLWVEKPNGKVEHWLISADIRYIR</sequence>
<protein>
    <submittedName>
        <fullName evidence="2">Uncharacterized protein</fullName>
    </submittedName>
</protein>
<evidence type="ECO:0000313" key="2">
    <source>
        <dbReference type="EMBL" id="KOO04590.1"/>
    </source>
</evidence>
<reference evidence="3" key="1">
    <citation type="submission" date="2015-08" db="EMBL/GenBank/DDBJ databases">
        <title>Vibrio galatheae sp. nov., a novel member of the Vibrionaceae family isolated from the Solomon Islands.</title>
        <authorList>
            <person name="Giubergia S."/>
            <person name="Machado H."/>
            <person name="Mateiu R.V."/>
            <person name="Gram L."/>
        </authorList>
    </citation>
    <scope>NUCLEOTIDE SEQUENCE [LARGE SCALE GENOMIC DNA]</scope>
    <source>
        <strain evidence="3">DSM 19584</strain>
    </source>
</reference>
<dbReference type="Proteomes" id="UP000037515">
    <property type="component" value="Unassembled WGS sequence"/>
</dbReference>
<name>A0A0M0HR73_VIBNE</name>